<comment type="catalytic activity">
    <reaction evidence="1">
        <text>ATP + protein L-histidine = ADP + protein N-phospho-L-histidine.</text>
        <dbReference type="EC" id="2.7.13.3"/>
    </reaction>
</comment>
<dbReference type="PANTHER" id="PTHR45453:SF1">
    <property type="entry name" value="PHOSPHATE REGULON SENSOR PROTEIN PHOR"/>
    <property type="match status" value="1"/>
</dbReference>
<keyword evidence="5" id="KW-0418">Kinase</keyword>
<proteinExistence type="predicted"/>
<dbReference type="Gene3D" id="1.10.287.130">
    <property type="match status" value="1"/>
</dbReference>
<organism evidence="9 10">
    <name type="scientific">Commensalibacter nepenthis</name>
    <dbReference type="NCBI Taxonomy" id="3043872"/>
    <lineage>
        <taxon>Bacteria</taxon>
        <taxon>Pseudomonadati</taxon>
        <taxon>Pseudomonadota</taxon>
        <taxon>Alphaproteobacteria</taxon>
        <taxon>Acetobacterales</taxon>
        <taxon>Acetobacteraceae</taxon>
    </lineage>
</organism>
<dbReference type="Proteomes" id="UP001431775">
    <property type="component" value="Unassembled WGS sequence"/>
</dbReference>
<keyword evidence="9" id="KW-0547">Nucleotide-binding</keyword>
<name>A0ABT6Q804_9PROT</name>
<feature type="transmembrane region" description="Helical" evidence="7">
    <location>
        <begin position="7"/>
        <end position="27"/>
    </location>
</feature>
<dbReference type="CDD" id="cd00082">
    <property type="entry name" value="HisKA"/>
    <property type="match status" value="1"/>
</dbReference>
<dbReference type="InterPro" id="IPR003594">
    <property type="entry name" value="HATPase_dom"/>
</dbReference>
<evidence type="ECO:0000256" key="1">
    <source>
        <dbReference type="ARBA" id="ARBA00000085"/>
    </source>
</evidence>
<dbReference type="EMBL" id="JASBAN010000001">
    <property type="protein sequence ID" value="MDI2113035.1"/>
    <property type="molecule type" value="Genomic_DNA"/>
</dbReference>
<dbReference type="SUPFAM" id="SSF47384">
    <property type="entry name" value="Homodimeric domain of signal transducing histidine kinase"/>
    <property type="match status" value="1"/>
</dbReference>
<evidence type="ECO:0000256" key="2">
    <source>
        <dbReference type="ARBA" id="ARBA00012438"/>
    </source>
</evidence>
<dbReference type="GO" id="GO:0005524">
    <property type="term" value="F:ATP binding"/>
    <property type="evidence" value="ECO:0007669"/>
    <property type="project" value="UniProtKB-KW"/>
</dbReference>
<dbReference type="Gene3D" id="3.30.565.10">
    <property type="entry name" value="Histidine kinase-like ATPase, C-terminal domain"/>
    <property type="match status" value="1"/>
</dbReference>
<dbReference type="SMART" id="SM00387">
    <property type="entry name" value="HATPase_c"/>
    <property type="match status" value="1"/>
</dbReference>
<keyword evidence="4" id="KW-0808">Transferase</keyword>
<reference evidence="9" key="1">
    <citation type="submission" date="2023-05" db="EMBL/GenBank/DDBJ databases">
        <title>Whole genome sequence of Commensalibacter sp.</title>
        <authorList>
            <person name="Charoenyingcharoen P."/>
            <person name="Yukphan P."/>
        </authorList>
    </citation>
    <scope>NUCLEOTIDE SEQUENCE</scope>
    <source>
        <strain evidence="9">TBRC 10068</strain>
    </source>
</reference>
<evidence type="ECO:0000256" key="5">
    <source>
        <dbReference type="ARBA" id="ARBA00022777"/>
    </source>
</evidence>
<dbReference type="InterPro" id="IPR005467">
    <property type="entry name" value="His_kinase_dom"/>
</dbReference>
<dbReference type="RefSeq" id="WP_281462655.1">
    <property type="nucleotide sequence ID" value="NZ_JASBAN010000001.1"/>
</dbReference>
<dbReference type="PROSITE" id="PS50109">
    <property type="entry name" value="HIS_KIN"/>
    <property type="match status" value="1"/>
</dbReference>
<keyword evidence="7" id="KW-0812">Transmembrane</keyword>
<evidence type="ECO:0000313" key="10">
    <source>
        <dbReference type="Proteomes" id="UP001431775"/>
    </source>
</evidence>
<dbReference type="EC" id="2.7.13.3" evidence="2"/>
<evidence type="ECO:0000313" key="9">
    <source>
        <dbReference type="EMBL" id="MDI2113035.1"/>
    </source>
</evidence>
<dbReference type="PANTHER" id="PTHR45453">
    <property type="entry name" value="PHOSPHATE REGULON SENSOR PROTEIN PHOR"/>
    <property type="match status" value="1"/>
</dbReference>
<dbReference type="SUPFAM" id="SSF55874">
    <property type="entry name" value="ATPase domain of HSP90 chaperone/DNA topoisomerase II/histidine kinase"/>
    <property type="match status" value="1"/>
</dbReference>
<protein>
    <recommendedName>
        <fullName evidence="2">histidine kinase</fullName>
        <ecNumber evidence="2">2.7.13.3</ecNumber>
    </recommendedName>
</protein>
<evidence type="ECO:0000256" key="4">
    <source>
        <dbReference type="ARBA" id="ARBA00022679"/>
    </source>
</evidence>
<accession>A0ABT6Q804</accession>
<dbReference type="InterPro" id="IPR036097">
    <property type="entry name" value="HisK_dim/P_sf"/>
</dbReference>
<evidence type="ECO:0000256" key="3">
    <source>
        <dbReference type="ARBA" id="ARBA00022553"/>
    </source>
</evidence>
<keyword evidence="3" id="KW-0597">Phosphoprotein</keyword>
<dbReference type="Pfam" id="PF02518">
    <property type="entry name" value="HATPase_c"/>
    <property type="match status" value="1"/>
</dbReference>
<dbReference type="InterPro" id="IPR003661">
    <property type="entry name" value="HisK_dim/P_dom"/>
</dbReference>
<comment type="caution">
    <text evidence="9">The sequence shown here is derived from an EMBL/GenBank/DDBJ whole genome shotgun (WGS) entry which is preliminary data.</text>
</comment>
<evidence type="ECO:0000256" key="6">
    <source>
        <dbReference type="ARBA" id="ARBA00023012"/>
    </source>
</evidence>
<gene>
    <name evidence="9" type="ORF">QJV33_07040</name>
</gene>
<evidence type="ECO:0000259" key="8">
    <source>
        <dbReference type="PROSITE" id="PS50109"/>
    </source>
</evidence>
<dbReference type="PRINTS" id="PR00344">
    <property type="entry name" value="BCTRLSENSOR"/>
</dbReference>
<evidence type="ECO:0000256" key="7">
    <source>
        <dbReference type="SAM" id="Phobius"/>
    </source>
</evidence>
<keyword evidence="7" id="KW-1133">Transmembrane helix</keyword>
<keyword evidence="6" id="KW-0902">Two-component regulatory system</keyword>
<keyword evidence="9" id="KW-0067">ATP-binding</keyword>
<dbReference type="InterPro" id="IPR004358">
    <property type="entry name" value="Sig_transdc_His_kin-like_C"/>
</dbReference>
<sequence length="417" mass="48519">MFNNIEFDVLFVFILGAIIGLSIRFIFQQISRNIISVKEHSIVQDSSKGFFTTLDDLKVIIDHISLPILVISHQKTPISASLRNEYKEHFKYFTNNIAYDFNIYAYNHYNDVFLDIFRHPLFIQTLETQSKDSVVEIEIQFELPKFYYFKLVFNSFDRPVHLENIVLVSIIDQSQSISFNQMRTDFIAHASHELRTPLTSLDGFVQTLLKMDDADPEMQKKFLDIMQMQVGRMIRLTNGLLALSRVERDEYKLIKEHVNLKDVLQQILEEARFKMKDRGIILEYKDHAEAQEIEIYAEKDQLFQIFHNLLENAMRYAPLGNHQEATVICELSFSEDRIKWPGLGWVVSIKDNGPGIEKNHIPRLTERFYRADDKNGGTGLGLAIVKHLVTRHKGALIIESQLGKGSCFSIWFPMNYT</sequence>
<keyword evidence="7" id="KW-0472">Membrane</keyword>
<keyword evidence="10" id="KW-1185">Reference proteome</keyword>
<dbReference type="InterPro" id="IPR050351">
    <property type="entry name" value="BphY/WalK/GraS-like"/>
</dbReference>
<dbReference type="Pfam" id="PF00512">
    <property type="entry name" value="HisKA"/>
    <property type="match status" value="1"/>
</dbReference>
<dbReference type="InterPro" id="IPR036890">
    <property type="entry name" value="HATPase_C_sf"/>
</dbReference>
<dbReference type="SMART" id="SM00388">
    <property type="entry name" value="HisKA"/>
    <property type="match status" value="1"/>
</dbReference>
<feature type="domain" description="Histidine kinase" evidence="8">
    <location>
        <begin position="189"/>
        <end position="416"/>
    </location>
</feature>